<dbReference type="EMBL" id="AAMHSF010000006">
    <property type="protein sequence ID" value="EDH4585059.1"/>
    <property type="molecule type" value="Genomic_DNA"/>
</dbReference>
<accession>A0A610LH71</accession>
<dbReference type="EMBL" id="AAGSEK010000014">
    <property type="protein sequence ID" value="EBR4141681.1"/>
    <property type="molecule type" value="Genomic_DNA"/>
</dbReference>
<evidence type="ECO:0000313" key="4">
    <source>
        <dbReference type="EMBL" id="EDH4585059.1"/>
    </source>
</evidence>
<sequence>MKPPSGNEMPDGGFALSDRLFFRFLTLPVILLHQASGEAEAKTSEDFQRELAIILATCLS</sequence>
<dbReference type="EMBL" id="AAMHCR010000022">
    <property type="protein sequence ID" value="EDH3027004.1"/>
    <property type="molecule type" value="Genomic_DNA"/>
</dbReference>
<name>A0A610LH71_SALER</name>
<dbReference type="AlphaFoldDB" id="A0A610LH71"/>
<evidence type="ECO:0000313" key="1">
    <source>
        <dbReference type="EMBL" id="EBR4141681.1"/>
    </source>
</evidence>
<protein>
    <submittedName>
        <fullName evidence="3">Uncharacterized protein</fullName>
    </submittedName>
</protein>
<proteinExistence type="predicted"/>
<dbReference type="EMBL" id="AALHWI010000005">
    <property type="protein sequence ID" value="ECZ8067566.1"/>
    <property type="molecule type" value="Genomic_DNA"/>
</dbReference>
<reference evidence="3" key="1">
    <citation type="submission" date="2019-10" db="EMBL/GenBank/DDBJ databases">
        <authorList>
            <consortium name="PulseNet: The National Subtyping Network for Foodborne Disease Surveillance"/>
            <person name="Tarr C.L."/>
            <person name="Trees E."/>
            <person name="Katz L.S."/>
            <person name="Carleton-Romer H.A."/>
            <person name="Stroika S."/>
            <person name="Kucerova Z."/>
            <person name="Roache K.F."/>
            <person name="Sabol A.L."/>
            <person name="Besser J."/>
            <person name="Gerner-Smidt P."/>
        </authorList>
    </citation>
    <scope>NUCLEOTIDE SEQUENCE</scope>
    <source>
        <strain evidence="2">2013K-0359</strain>
        <strain evidence="4">2014K-0489</strain>
        <strain evidence="1">PNUSAS006765</strain>
        <strain evidence="3">PNUSAS109927</strain>
    </source>
</reference>
<organism evidence="3">
    <name type="scientific">Salmonella enterica</name>
    <name type="common">Salmonella choleraesuis</name>
    <dbReference type="NCBI Taxonomy" id="28901"/>
    <lineage>
        <taxon>Bacteria</taxon>
        <taxon>Pseudomonadati</taxon>
        <taxon>Pseudomonadota</taxon>
        <taxon>Gammaproteobacteria</taxon>
        <taxon>Enterobacterales</taxon>
        <taxon>Enterobacteriaceae</taxon>
        <taxon>Salmonella</taxon>
    </lineage>
</organism>
<evidence type="ECO:0000313" key="2">
    <source>
        <dbReference type="EMBL" id="ECZ8067566.1"/>
    </source>
</evidence>
<evidence type="ECO:0000313" key="3">
    <source>
        <dbReference type="EMBL" id="EDH3027004.1"/>
    </source>
</evidence>
<comment type="caution">
    <text evidence="3">The sequence shown here is derived from an EMBL/GenBank/DDBJ whole genome shotgun (WGS) entry which is preliminary data.</text>
</comment>
<gene>
    <name evidence="1" type="ORF">BVJ40_10055</name>
    <name evidence="4" type="ORF">CBX91_13300</name>
    <name evidence="3" type="ORF">GC818_10050</name>
    <name evidence="2" type="ORF">NE17_09180</name>
</gene>